<name>A0ABX7MU54_9GAMM</name>
<accession>A0ABX7MU54</accession>
<reference evidence="2 3" key="1">
    <citation type="submission" date="2021-03" db="EMBL/GenBank/DDBJ databases">
        <title>Genome sequencing of Marinobacter sp. LPB0319.</title>
        <authorList>
            <person name="Kim J."/>
        </authorList>
    </citation>
    <scope>NUCLEOTIDE SEQUENCE [LARGE SCALE GENOMIC DNA]</scope>
    <source>
        <strain evidence="2 3">LPB0319</strain>
    </source>
</reference>
<evidence type="ECO:0000256" key="1">
    <source>
        <dbReference type="SAM" id="SignalP"/>
    </source>
</evidence>
<feature type="signal peptide" evidence="1">
    <location>
        <begin position="1"/>
        <end position="28"/>
    </location>
</feature>
<keyword evidence="3" id="KW-1185">Reference proteome</keyword>
<proteinExistence type="predicted"/>
<evidence type="ECO:0000313" key="2">
    <source>
        <dbReference type="EMBL" id="QSP95829.1"/>
    </source>
</evidence>
<sequence length="192" mass="20241">MMNNTKRFGTILPAIAGLLLACSGTATAGLMQVNFFGTVDSADQNNTFGLNAGDTVTGSTTYDGMLLTGIGDEFIGLGTDANGFGGSLTMNIGTTTFVESDDIDFFSGFGFPELQFLNGMLVGFEFLVHNKPAVGDEFDTLGTEWNTFSLNDTRVAGTWTNFSDPFAVLEPGTLSLLGIGCLGLLARRRKAA</sequence>
<evidence type="ECO:0000313" key="3">
    <source>
        <dbReference type="Proteomes" id="UP000663555"/>
    </source>
</evidence>
<feature type="chain" id="PRO_5046091304" evidence="1">
    <location>
        <begin position="29"/>
        <end position="192"/>
    </location>
</feature>
<dbReference type="Proteomes" id="UP000663555">
    <property type="component" value="Chromosome"/>
</dbReference>
<keyword evidence="1" id="KW-0732">Signal</keyword>
<dbReference type="PROSITE" id="PS51257">
    <property type="entry name" value="PROKAR_LIPOPROTEIN"/>
    <property type="match status" value="1"/>
</dbReference>
<protein>
    <submittedName>
        <fullName evidence="2">PEP-CTERM sorting domain-containing protein</fullName>
    </submittedName>
</protein>
<gene>
    <name evidence="2" type="ORF">LPB19_05305</name>
</gene>
<dbReference type="RefSeq" id="WP_206645066.1">
    <property type="nucleotide sequence ID" value="NZ_CP071247.1"/>
</dbReference>
<dbReference type="EMBL" id="CP071247">
    <property type="protein sequence ID" value="QSP95829.1"/>
    <property type="molecule type" value="Genomic_DNA"/>
</dbReference>
<organism evidence="2 3">
    <name type="scientific">Marinobacter salinisoli</name>
    <dbReference type="NCBI Taxonomy" id="2769486"/>
    <lineage>
        <taxon>Bacteria</taxon>
        <taxon>Pseudomonadati</taxon>
        <taxon>Pseudomonadota</taxon>
        <taxon>Gammaproteobacteria</taxon>
        <taxon>Pseudomonadales</taxon>
        <taxon>Marinobacteraceae</taxon>
        <taxon>Marinobacter</taxon>
    </lineage>
</organism>
<dbReference type="InterPro" id="IPR013424">
    <property type="entry name" value="Ice-binding_C"/>
</dbReference>
<dbReference type="NCBIfam" id="TIGR02595">
    <property type="entry name" value="PEP_CTERM"/>
    <property type="match status" value="1"/>
</dbReference>